<organism evidence="1 2">
    <name type="scientific">Nephila pilipes</name>
    <name type="common">Giant wood spider</name>
    <name type="synonym">Nephila maculata</name>
    <dbReference type="NCBI Taxonomy" id="299642"/>
    <lineage>
        <taxon>Eukaryota</taxon>
        <taxon>Metazoa</taxon>
        <taxon>Ecdysozoa</taxon>
        <taxon>Arthropoda</taxon>
        <taxon>Chelicerata</taxon>
        <taxon>Arachnida</taxon>
        <taxon>Araneae</taxon>
        <taxon>Araneomorphae</taxon>
        <taxon>Entelegynae</taxon>
        <taxon>Araneoidea</taxon>
        <taxon>Nephilidae</taxon>
        <taxon>Nephila</taxon>
    </lineage>
</organism>
<accession>A0A8X6JM36</accession>
<sequence length="95" mass="10838">MGNVENRKAAGKPSTLIKDVDRVRETVMRILSTSTCSTNLQLGIPRTTVRGILHKGLKLHPNKVQLLHELKPNNKLNISFWRCIFFKKLMKTTVI</sequence>
<dbReference type="EMBL" id="BMAW01044169">
    <property type="protein sequence ID" value="GFS43148.1"/>
    <property type="molecule type" value="Genomic_DNA"/>
</dbReference>
<evidence type="ECO:0000313" key="2">
    <source>
        <dbReference type="Proteomes" id="UP000887013"/>
    </source>
</evidence>
<evidence type="ECO:0000313" key="1">
    <source>
        <dbReference type="EMBL" id="GFS43148.1"/>
    </source>
</evidence>
<dbReference type="AlphaFoldDB" id="A0A8X6JM36"/>
<name>A0A8X6JM36_NEPPI</name>
<keyword evidence="2" id="KW-1185">Reference proteome</keyword>
<gene>
    <name evidence="1" type="ORF">NPIL_665901</name>
</gene>
<reference evidence="1" key="1">
    <citation type="submission" date="2020-08" db="EMBL/GenBank/DDBJ databases">
        <title>Multicomponent nature underlies the extraordinary mechanical properties of spider dragline silk.</title>
        <authorList>
            <person name="Kono N."/>
            <person name="Nakamura H."/>
            <person name="Mori M."/>
            <person name="Yoshida Y."/>
            <person name="Ohtoshi R."/>
            <person name="Malay A.D."/>
            <person name="Moran D.A.P."/>
            <person name="Tomita M."/>
            <person name="Numata K."/>
            <person name="Arakawa K."/>
        </authorList>
    </citation>
    <scope>NUCLEOTIDE SEQUENCE</scope>
</reference>
<dbReference type="Proteomes" id="UP000887013">
    <property type="component" value="Unassembled WGS sequence"/>
</dbReference>
<proteinExistence type="predicted"/>
<protein>
    <submittedName>
        <fullName evidence="1">Uncharacterized protein</fullName>
    </submittedName>
</protein>
<comment type="caution">
    <text evidence="1">The sequence shown here is derived from an EMBL/GenBank/DDBJ whole genome shotgun (WGS) entry which is preliminary data.</text>
</comment>
<dbReference type="OrthoDB" id="8195099at2759"/>